<dbReference type="SUPFAM" id="SSF53901">
    <property type="entry name" value="Thiolase-like"/>
    <property type="match status" value="1"/>
</dbReference>
<dbReference type="PANTHER" id="PTHR34069">
    <property type="entry name" value="3-OXOACYL-[ACYL-CARRIER-PROTEIN] SYNTHASE 3"/>
    <property type="match status" value="1"/>
</dbReference>
<dbReference type="InterPro" id="IPR013751">
    <property type="entry name" value="ACP_syn_III_N"/>
</dbReference>
<dbReference type="RefSeq" id="WP_066243800.1">
    <property type="nucleotide sequence ID" value="NZ_LSGP01000020.1"/>
</dbReference>
<dbReference type="GO" id="GO:0004315">
    <property type="term" value="F:3-oxoacyl-[acyl-carrier-protein] synthase activity"/>
    <property type="evidence" value="ECO:0007669"/>
    <property type="project" value="InterPro"/>
</dbReference>
<accession>A0A154BPK7</accession>
<evidence type="ECO:0000259" key="3">
    <source>
        <dbReference type="Pfam" id="PF08541"/>
    </source>
</evidence>
<organism evidence="5 6">
    <name type="scientific">Anaerosporomusa subterranea</name>
    <dbReference type="NCBI Taxonomy" id="1794912"/>
    <lineage>
        <taxon>Bacteria</taxon>
        <taxon>Bacillati</taxon>
        <taxon>Bacillota</taxon>
        <taxon>Negativicutes</taxon>
        <taxon>Acetonemataceae</taxon>
        <taxon>Anaerosporomusa</taxon>
    </lineage>
</organism>
<protein>
    <recommendedName>
        <fullName evidence="7">3-oxoacyl-ACP synthase</fullName>
    </recommendedName>
</protein>
<sequence>MKLDVQVGLVSWGLYLPKQYITAEELSPQINIPANVIKEKLGFDKKPLGGPDDHAVAMGIKAAQQCIAKSGIGPEEIDLVLWAGEDYKEYVCWTAAIAVQQAIGATGAWAFDLALRCAGTPLALKVAKDLMIANPEIKTILIAGGNTNCYLIDYARPEQSFMFDMAPGGLAMLLKRDWPENQVLESHIITANSMCNDVLSVRGGTRHPLTHEDIDNQGWKIVVTDPEGMKQRLAEHSLPSFTGVVRQAVNKSGLTLSDVGYVCPVHINPKGYKAVMAELGLRPDQGSYLQQYGHCGHADQIIGLEMGLRDGKITEGSHVVFLGAGTGYAFAATVIRWGKI</sequence>
<dbReference type="OrthoDB" id="9786707at2"/>
<dbReference type="InterPro" id="IPR013747">
    <property type="entry name" value="ACP_syn_III_C"/>
</dbReference>
<dbReference type="AlphaFoldDB" id="A0A154BPK7"/>
<dbReference type="InterPro" id="IPR016039">
    <property type="entry name" value="Thiolase-like"/>
</dbReference>
<keyword evidence="6" id="KW-1185">Reference proteome</keyword>
<proteinExistence type="predicted"/>
<name>A0A154BPK7_ANASB</name>
<dbReference type="Pfam" id="PF08545">
    <property type="entry name" value="ACP_syn_III"/>
    <property type="match status" value="1"/>
</dbReference>
<dbReference type="Pfam" id="PF08541">
    <property type="entry name" value="ACP_syn_III_C"/>
    <property type="match status" value="1"/>
</dbReference>
<evidence type="ECO:0000256" key="2">
    <source>
        <dbReference type="ARBA" id="ARBA00023315"/>
    </source>
</evidence>
<dbReference type="NCBIfam" id="NF005308">
    <property type="entry name" value="PRK06840.1"/>
    <property type="match status" value="1"/>
</dbReference>
<dbReference type="CDD" id="cd00827">
    <property type="entry name" value="init_cond_enzymes"/>
    <property type="match status" value="1"/>
</dbReference>
<evidence type="ECO:0000313" key="5">
    <source>
        <dbReference type="EMBL" id="KYZ75876.1"/>
    </source>
</evidence>
<comment type="caution">
    <text evidence="5">The sequence shown here is derived from an EMBL/GenBank/DDBJ whole genome shotgun (WGS) entry which is preliminary data.</text>
</comment>
<dbReference type="EMBL" id="LSGP01000020">
    <property type="protein sequence ID" value="KYZ75876.1"/>
    <property type="molecule type" value="Genomic_DNA"/>
</dbReference>
<keyword evidence="1" id="KW-0808">Transferase</keyword>
<feature type="domain" description="Beta-ketoacyl-[acyl-carrier-protein] synthase III N-terminal" evidence="4">
    <location>
        <begin position="111"/>
        <end position="190"/>
    </location>
</feature>
<keyword evidence="2" id="KW-0012">Acyltransferase</keyword>
<dbReference type="STRING" id="1794912.AXX12_11830"/>
<dbReference type="Proteomes" id="UP000076268">
    <property type="component" value="Unassembled WGS sequence"/>
</dbReference>
<gene>
    <name evidence="5" type="ORF">AXX12_11830</name>
</gene>
<evidence type="ECO:0000256" key="1">
    <source>
        <dbReference type="ARBA" id="ARBA00022679"/>
    </source>
</evidence>
<evidence type="ECO:0000313" key="6">
    <source>
        <dbReference type="Proteomes" id="UP000076268"/>
    </source>
</evidence>
<reference evidence="5 6" key="1">
    <citation type="submission" date="2016-02" db="EMBL/GenBank/DDBJ databases">
        <title>Anaerosporomusa subterraneum gen. nov., sp. nov., a spore-forming obligate anaerobe isolated from saprolite.</title>
        <authorList>
            <person name="Choi J.K."/>
            <person name="Shah M."/>
            <person name="Yee N."/>
        </authorList>
    </citation>
    <scope>NUCLEOTIDE SEQUENCE [LARGE SCALE GENOMIC DNA]</scope>
    <source>
        <strain evidence="5 6">RU4</strain>
    </source>
</reference>
<dbReference type="PANTHER" id="PTHR34069:SF2">
    <property type="entry name" value="BETA-KETOACYL-[ACYL-CARRIER-PROTEIN] SYNTHASE III"/>
    <property type="match status" value="1"/>
</dbReference>
<evidence type="ECO:0008006" key="7">
    <source>
        <dbReference type="Google" id="ProtNLM"/>
    </source>
</evidence>
<feature type="domain" description="Beta-ketoacyl-[acyl-carrier-protein] synthase III C-terminal" evidence="3">
    <location>
        <begin position="250"/>
        <end position="337"/>
    </location>
</feature>
<dbReference type="GO" id="GO:0044550">
    <property type="term" value="P:secondary metabolite biosynthetic process"/>
    <property type="evidence" value="ECO:0007669"/>
    <property type="project" value="TreeGrafter"/>
</dbReference>
<dbReference type="GO" id="GO:0006633">
    <property type="term" value="P:fatty acid biosynthetic process"/>
    <property type="evidence" value="ECO:0007669"/>
    <property type="project" value="InterPro"/>
</dbReference>
<evidence type="ECO:0000259" key="4">
    <source>
        <dbReference type="Pfam" id="PF08545"/>
    </source>
</evidence>
<dbReference type="Gene3D" id="3.40.47.10">
    <property type="match status" value="1"/>
</dbReference>